<dbReference type="InterPro" id="IPR050201">
    <property type="entry name" value="Bacterial_glucokinase"/>
</dbReference>
<dbReference type="Proteomes" id="UP000199233">
    <property type="component" value="Unassembled WGS sequence"/>
</dbReference>
<dbReference type="Gene3D" id="3.30.420.40">
    <property type="match status" value="1"/>
</dbReference>
<comment type="catalytic activity">
    <reaction evidence="3">
        <text>D-glucose + ATP = D-glucose 6-phosphate + ADP + H(+)</text>
        <dbReference type="Rhea" id="RHEA:17825"/>
        <dbReference type="ChEBI" id="CHEBI:4167"/>
        <dbReference type="ChEBI" id="CHEBI:15378"/>
        <dbReference type="ChEBI" id="CHEBI:30616"/>
        <dbReference type="ChEBI" id="CHEBI:61548"/>
        <dbReference type="ChEBI" id="CHEBI:456216"/>
        <dbReference type="EC" id="2.7.1.2"/>
    </reaction>
</comment>
<dbReference type="GO" id="GO:0005524">
    <property type="term" value="F:ATP binding"/>
    <property type="evidence" value="ECO:0007669"/>
    <property type="project" value="UniProtKB-UniRule"/>
</dbReference>
<evidence type="ECO:0000313" key="5">
    <source>
        <dbReference type="EMBL" id="SEP78964.1"/>
    </source>
</evidence>
<keyword evidence="3" id="KW-0547">Nucleotide-binding</keyword>
<dbReference type="Pfam" id="PF02685">
    <property type="entry name" value="Glucokinase"/>
    <property type="match status" value="1"/>
</dbReference>
<dbReference type="GO" id="GO:0005829">
    <property type="term" value="C:cytosol"/>
    <property type="evidence" value="ECO:0007669"/>
    <property type="project" value="TreeGrafter"/>
</dbReference>
<dbReference type="AlphaFoldDB" id="A0A1H9AQB7"/>
<dbReference type="CDD" id="cd24008">
    <property type="entry name" value="ASKHA_NBD_GLK"/>
    <property type="match status" value="1"/>
</dbReference>
<evidence type="ECO:0000256" key="1">
    <source>
        <dbReference type="ARBA" id="ARBA00022679"/>
    </source>
</evidence>
<feature type="binding site" evidence="3">
    <location>
        <begin position="13"/>
        <end position="18"/>
    </location>
    <ligand>
        <name>ATP</name>
        <dbReference type="ChEBI" id="CHEBI:30616"/>
    </ligand>
</feature>
<sequence length="325" mass="34496">MNPQRENPDLLVADIGGTNARFALAREAGAHIELEAVQELHTADFASLADALRHYLAGIGRAAPTRAVLAVAAPVAGDEIVITNNPWRFSIPQLRQQLQLAQLRLINDFAAVAYAVTRLPPQHLLALGEVAAPPVRGAEARYAVLGPGTGLGVAHLLLRQHQAIVIETEGGHVGFAPGSAEEREVLRVLLDEFPRVSWERLLSGPGLVNLYRALATTRGVNAQVLQPAEITQRAAGGTDALALHTVELFCALLGAFAGDVVLGSGAWDGVYLAGGVTPRLLPWLQKEAFRNRFEAKGRFSALLSRVPTQLITHPHTGLLGAAAAA</sequence>
<dbReference type="NCBIfam" id="NF009073">
    <property type="entry name" value="PRK12408.1"/>
    <property type="match status" value="1"/>
</dbReference>
<dbReference type="GO" id="GO:0006096">
    <property type="term" value="P:glycolytic process"/>
    <property type="evidence" value="ECO:0007669"/>
    <property type="project" value="UniProtKB-UniRule"/>
</dbReference>
<dbReference type="STRING" id="489703.SAMN04488038_101494"/>
<keyword evidence="2 3" id="KW-0418">Kinase</keyword>
<dbReference type="HAMAP" id="MF_00524">
    <property type="entry name" value="Glucokinase"/>
    <property type="match status" value="1"/>
</dbReference>
<comment type="similarity">
    <text evidence="3 4">Belongs to the bacterial glucokinase family.</text>
</comment>
<accession>A0A1H9AQB7</accession>
<proteinExistence type="inferred from homology"/>
<dbReference type="OrthoDB" id="9800595at2"/>
<evidence type="ECO:0000313" key="6">
    <source>
        <dbReference type="Proteomes" id="UP000199233"/>
    </source>
</evidence>
<comment type="subcellular location">
    <subcellularLocation>
        <location evidence="3">Cytoplasm</location>
    </subcellularLocation>
</comment>
<evidence type="ECO:0000256" key="3">
    <source>
        <dbReference type="HAMAP-Rule" id="MF_00524"/>
    </source>
</evidence>
<dbReference type="GO" id="GO:0005536">
    <property type="term" value="F:D-glucose binding"/>
    <property type="evidence" value="ECO:0007669"/>
    <property type="project" value="InterPro"/>
</dbReference>
<gene>
    <name evidence="3" type="primary">glk</name>
    <name evidence="5" type="ORF">SAMN04488038_101494</name>
</gene>
<evidence type="ECO:0000256" key="4">
    <source>
        <dbReference type="RuleBase" id="RU004046"/>
    </source>
</evidence>
<keyword evidence="3" id="KW-0324">Glycolysis</keyword>
<protein>
    <recommendedName>
        <fullName evidence="3">Glucokinase</fullName>
        <ecNumber evidence="3">2.7.1.2</ecNumber>
    </recommendedName>
    <alternativeName>
        <fullName evidence="3">Glucose kinase</fullName>
    </alternativeName>
</protein>
<keyword evidence="3" id="KW-0963">Cytoplasm</keyword>
<reference evidence="6" key="1">
    <citation type="submission" date="2016-10" db="EMBL/GenBank/DDBJ databases">
        <authorList>
            <person name="Varghese N."/>
            <person name="Submissions S."/>
        </authorList>
    </citation>
    <scope>NUCLEOTIDE SEQUENCE [LARGE SCALE GENOMIC DNA]</scope>
    <source>
        <strain evidence="6">DSM 25927</strain>
    </source>
</reference>
<dbReference type="RefSeq" id="WP_093281469.1">
    <property type="nucleotide sequence ID" value="NZ_FOFS01000001.1"/>
</dbReference>
<dbReference type="Gene3D" id="3.40.367.20">
    <property type="match status" value="1"/>
</dbReference>
<evidence type="ECO:0000256" key="2">
    <source>
        <dbReference type="ARBA" id="ARBA00022777"/>
    </source>
</evidence>
<dbReference type="GO" id="GO:0004340">
    <property type="term" value="F:glucokinase activity"/>
    <property type="evidence" value="ECO:0007669"/>
    <property type="project" value="UniProtKB-UniRule"/>
</dbReference>
<dbReference type="EMBL" id="FOFS01000001">
    <property type="protein sequence ID" value="SEP78964.1"/>
    <property type="molecule type" value="Genomic_DNA"/>
</dbReference>
<dbReference type="InterPro" id="IPR043129">
    <property type="entry name" value="ATPase_NBD"/>
</dbReference>
<dbReference type="EC" id="2.7.1.2" evidence="3"/>
<dbReference type="InterPro" id="IPR003836">
    <property type="entry name" value="Glucokinase"/>
</dbReference>
<organism evidence="5 6">
    <name type="scientific">Solimonas aquatica</name>
    <dbReference type="NCBI Taxonomy" id="489703"/>
    <lineage>
        <taxon>Bacteria</taxon>
        <taxon>Pseudomonadati</taxon>
        <taxon>Pseudomonadota</taxon>
        <taxon>Gammaproteobacteria</taxon>
        <taxon>Nevskiales</taxon>
        <taxon>Nevskiaceae</taxon>
        <taxon>Solimonas</taxon>
    </lineage>
</organism>
<name>A0A1H9AQB7_9GAMM</name>
<keyword evidence="1 3" id="KW-0808">Transferase</keyword>
<dbReference type="NCBIfam" id="TIGR00749">
    <property type="entry name" value="glk"/>
    <property type="match status" value="1"/>
</dbReference>
<keyword evidence="6" id="KW-1185">Reference proteome</keyword>
<dbReference type="SUPFAM" id="SSF53067">
    <property type="entry name" value="Actin-like ATPase domain"/>
    <property type="match status" value="1"/>
</dbReference>
<dbReference type="PANTHER" id="PTHR47690:SF1">
    <property type="entry name" value="GLUCOKINASE"/>
    <property type="match status" value="1"/>
</dbReference>
<dbReference type="PANTHER" id="PTHR47690">
    <property type="entry name" value="GLUCOKINASE"/>
    <property type="match status" value="1"/>
</dbReference>
<keyword evidence="3" id="KW-0067">ATP-binding</keyword>